<feature type="compositionally biased region" description="Basic and acidic residues" evidence="1">
    <location>
        <begin position="196"/>
        <end position="215"/>
    </location>
</feature>
<evidence type="ECO:0000313" key="4">
    <source>
        <dbReference type="Proteomes" id="UP000195755"/>
    </source>
</evidence>
<accession>A0A1Z2L7N5</accession>
<feature type="region of interest" description="Disordered" evidence="1">
    <location>
        <begin position="191"/>
        <end position="215"/>
    </location>
</feature>
<feature type="transmembrane region" description="Helical" evidence="2">
    <location>
        <begin position="69"/>
        <end position="90"/>
    </location>
</feature>
<gene>
    <name evidence="3" type="ORF">SMD11_4699</name>
</gene>
<dbReference type="KEGG" id="salj:SMD11_4699"/>
<proteinExistence type="predicted"/>
<organism evidence="3 4">
    <name type="scientific">Streptomyces albireticuli</name>
    <dbReference type="NCBI Taxonomy" id="1940"/>
    <lineage>
        <taxon>Bacteria</taxon>
        <taxon>Bacillati</taxon>
        <taxon>Actinomycetota</taxon>
        <taxon>Actinomycetes</taxon>
        <taxon>Kitasatosporales</taxon>
        <taxon>Streptomycetaceae</taxon>
        <taxon>Streptomyces</taxon>
    </lineage>
</organism>
<dbReference type="InterPro" id="IPR047789">
    <property type="entry name" value="CU044_5270-like"/>
</dbReference>
<sequence length="362" mass="39128">MKRTPGRRHEPIGHTEFDLLLPAPADPALSPGRHAQLKEHLMDEILTSRAEAASGTAGAPRPPRRLRRAAWIALPVAATLAVGALAVGPWDLGGSKDDGVQALTGPHPEPPTVTLEPGSTKNLAAAVDHISLAAARQPVLEPRKDQYVYIESQVSFRRSLKAGGKEESWVDPLHKRQIWMSPDGTKGWLYEPGDSFGEKKGQDLDDGPHRDSSHRHSYDAMKALPTDPDALLAKLYPEGGKMGDPEADWDAFKESGSMLHEQLAPPETSAALYKAAARIPGVTLVENTTDAKGRPGIAVAFVRGDSRFEWIFDKSTYAYLGQREVLLKETDGMKPGTVVGQTSVVTRAVVDAEKELPGGEKL</sequence>
<evidence type="ECO:0000256" key="2">
    <source>
        <dbReference type="SAM" id="Phobius"/>
    </source>
</evidence>
<evidence type="ECO:0000256" key="1">
    <source>
        <dbReference type="SAM" id="MobiDB-lite"/>
    </source>
</evidence>
<name>A0A1Z2L7N5_9ACTN</name>
<dbReference type="OrthoDB" id="3387554at2"/>
<dbReference type="RefSeq" id="WP_087928261.1">
    <property type="nucleotide sequence ID" value="NZ_CP021744.1"/>
</dbReference>
<dbReference type="Proteomes" id="UP000195755">
    <property type="component" value="Chromosome"/>
</dbReference>
<feature type="compositionally biased region" description="Low complexity" evidence="1">
    <location>
        <begin position="18"/>
        <end position="29"/>
    </location>
</feature>
<keyword evidence="2" id="KW-0812">Transmembrane</keyword>
<dbReference type="EMBL" id="CP021744">
    <property type="protein sequence ID" value="ARZ70293.1"/>
    <property type="molecule type" value="Genomic_DNA"/>
</dbReference>
<feature type="region of interest" description="Disordered" evidence="1">
    <location>
        <begin position="1"/>
        <end position="31"/>
    </location>
</feature>
<reference evidence="3 4" key="1">
    <citation type="submission" date="2017-06" db="EMBL/GenBank/DDBJ databases">
        <title>Streptomyces albireticuli Genome sequencing and assembly.</title>
        <authorList>
            <person name="Wang Y."/>
            <person name="Du B."/>
            <person name="Ding Y."/>
            <person name="Liu H."/>
            <person name="Hou Q."/>
            <person name="Liu K."/>
            <person name="Yao L."/>
            <person name="Wang C."/>
        </authorList>
    </citation>
    <scope>NUCLEOTIDE SEQUENCE [LARGE SCALE GENOMIC DNA]</scope>
    <source>
        <strain evidence="3 4">MDJK11</strain>
    </source>
</reference>
<dbReference type="NCBIfam" id="NF038083">
    <property type="entry name" value="CU044_5270_fam"/>
    <property type="match status" value="1"/>
</dbReference>
<dbReference type="AlphaFoldDB" id="A0A1Z2L7N5"/>
<feature type="compositionally biased region" description="Basic and acidic residues" evidence="1">
    <location>
        <begin position="7"/>
        <end position="17"/>
    </location>
</feature>
<evidence type="ECO:0008006" key="5">
    <source>
        <dbReference type="Google" id="ProtNLM"/>
    </source>
</evidence>
<keyword evidence="2" id="KW-0472">Membrane</keyword>
<evidence type="ECO:0000313" key="3">
    <source>
        <dbReference type="EMBL" id="ARZ70293.1"/>
    </source>
</evidence>
<protein>
    <recommendedName>
        <fullName evidence="5">CU044_5270 family protein</fullName>
    </recommendedName>
</protein>
<keyword evidence="2" id="KW-1133">Transmembrane helix</keyword>